<evidence type="ECO:0000256" key="1">
    <source>
        <dbReference type="SAM" id="MobiDB-lite"/>
    </source>
</evidence>
<keyword evidence="3" id="KW-1185">Reference proteome</keyword>
<gene>
    <name evidence="2" type="ORF">ACFP0N_34525</name>
</gene>
<comment type="caution">
    <text evidence="2">The sequence shown here is derived from an EMBL/GenBank/DDBJ whole genome shotgun (WGS) entry which is preliminary data.</text>
</comment>
<dbReference type="Proteomes" id="UP001596067">
    <property type="component" value="Unassembled WGS sequence"/>
</dbReference>
<accession>A0ABW1F9V6</accession>
<protein>
    <submittedName>
        <fullName evidence="2">Uncharacterized protein</fullName>
    </submittedName>
</protein>
<organism evidence="2 3">
    <name type="scientific">Kitasatospora aburaviensis</name>
    <dbReference type="NCBI Taxonomy" id="67265"/>
    <lineage>
        <taxon>Bacteria</taxon>
        <taxon>Bacillati</taxon>
        <taxon>Actinomycetota</taxon>
        <taxon>Actinomycetes</taxon>
        <taxon>Kitasatosporales</taxon>
        <taxon>Streptomycetaceae</taxon>
        <taxon>Kitasatospora</taxon>
    </lineage>
</organism>
<proteinExistence type="predicted"/>
<sequence>MTTHDVPPSRDQTYLLDRAASAGWSTSWEDDQTGKKQLNLALHDWAVTALFSPDGDFLYGRASGPGSTALELDLATTADVLEEYGHQNPAPTADSLDPTLRPSVAARGPLPTPTPPAEASTTAEISTPDPW</sequence>
<dbReference type="RefSeq" id="WP_313761957.1">
    <property type="nucleotide sequence ID" value="NZ_JBHSOD010000072.1"/>
</dbReference>
<name>A0ABW1F9V6_9ACTN</name>
<reference evidence="3" key="1">
    <citation type="journal article" date="2019" name="Int. J. Syst. Evol. Microbiol.">
        <title>The Global Catalogue of Microorganisms (GCM) 10K type strain sequencing project: providing services to taxonomists for standard genome sequencing and annotation.</title>
        <authorList>
            <consortium name="The Broad Institute Genomics Platform"/>
            <consortium name="The Broad Institute Genome Sequencing Center for Infectious Disease"/>
            <person name="Wu L."/>
            <person name="Ma J."/>
        </authorList>
    </citation>
    <scope>NUCLEOTIDE SEQUENCE [LARGE SCALE GENOMIC DNA]</scope>
    <source>
        <strain evidence="3">CGMCC 4.1469</strain>
    </source>
</reference>
<evidence type="ECO:0000313" key="2">
    <source>
        <dbReference type="EMBL" id="MFC5890091.1"/>
    </source>
</evidence>
<feature type="region of interest" description="Disordered" evidence="1">
    <location>
        <begin position="85"/>
        <end position="131"/>
    </location>
</feature>
<evidence type="ECO:0000313" key="3">
    <source>
        <dbReference type="Proteomes" id="UP001596067"/>
    </source>
</evidence>
<dbReference type="EMBL" id="JBHSOD010000072">
    <property type="protein sequence ID" value="MFC5890091.1"/>
    <property type="molecule type" value="Genomic_DNA"/>
</dbReference>